<evidence type="ECO:0000313" key="2">
    <source>
        <dbReference type="EMBL" id="PCJ02043.1"/>
    </source>
</evidence>
<reference key="1">
    <citation type="submission" date="2017-08" db="EMBL/GenBank/DDBJ databases">
        <title>A dynamic microbial community with high functional redundancy inhabits the cold, oxic subseafloor aquifer.</title>
        <authorList>
            <person name="Tully B.J."/>
            <person name="Wheat C.G."/>
            <person name="Glazer B.T."/>
            <person name="Huber J.A."/>
        </authorList>
    </citation>
    <scope>NUCLEOTIDE SEQUENCE [LARGE SCALE GENOMIC DNA]</scope>
</reference>
<proteinExistence type="predicted"/>
<dbReference type="InterPro" id="IPR002725">
    <property type="entry name" value="YgjP-like_metallopeptidase"/>
</dbReference>
<dbReference type="PANTHER" id="PTHR30399:SF1">
    <property type="entry name" value="UTP PYROPHOSPHATASE"/>
    <property type="match status" value="1"/>
</dbReference>
<feature type="domain" description="YgjP-like metallopeptidase" evidence="1">
    <location>
        <begin position="48"/>
        <end position="235"/>
    </location>
</feature>
<dbReference type="InterPro" id="IPR053136">
    <property type="entry name" value="UTP_pyrophosphatase-like"/>
</dbReference>
<dbReference type="Gene3D" id="3.30.2010.10">
    <property type="entry name" value="Metalloproteases ('zincins'), catalytic domain"/>
    <property type="match status" value="1"/>
</dbReference>
<reference evidence="2" key="2">
    <citation type="journal article" date="2018" name="ISME J.">
        <title>A dynamic microbial community with high functional redundancy inhabits the cold, oxic subseafloor aquifer.</title>
        <authorList>
            <person name="Tully B.J."/>
            <person name="Wheat C.G."/>
            <person name="Glazer B.T."/>
            <person name="Huber J.A."/>
        </authorList>
    </citation>
    <scope>NUCLEOTIDE SEQUENCE</scope>
    <source>
        <strain evidence="2">NORP83</strain>
    </source>
</reference>
<dbReference type="AlphaFoldDB" id="A0A2A4Z4W5"/>
<dbReference type="EMBL" id="NVUS01000005">
    <property type="protein sequence ID" value="PCJ02043.1"/>
    <property type="molecule type" value="Genomic_DNA"/>
</dbReference>
<accession>A0A2A4Z4W5</accession>
<protein>
    <recommendedName>
        <fullName evidence="1">YgjP-like metallopeptidase domain-containing protein</fullName>
    </recommendedName>
</protein>
<organism evidence="2">
    <name type="scientific">OCS116 cluster bacterium</name>
    <dbReference type="NCBI Taxonomy" id="2030921"/>
    <lineage>
        <taxon>Bacteria</taxon>
        <taxon>Pseudomonadati</taxon>
        <taxon>Pseudomonadota</taxon>
        <taxon>Alphaproteobacteria</taxon>
        <taxon>OCS116 cluster</taxon>
    </lineage>
</organism>
<comment type="caution">
    <text evidence="2">The sequence shown here is derived from an EMBL/GenBank/DDBJ whole genome shotgun (WGS) entry which is preliminary data.</text>
</comment>
<gene>
    <name evidence="2" type="ORF">COB13_05460</name>
</gene>
<dbReference type="PANTHER" id="PTHR30399">
    <property type="entry name" value="UNCHARACTERIZED PROTEIN YGJP"/>
    <property type="match status" value="1"/>
</dbReference>
<sequence length="246" mass="28020">MIDLVGLLKPKTSKDSVIFIEVDGQQIEILLIRNKRSKRLTLRQNLSGGNFKLSMPMRSSIAQAKAFCNEHASWIADKSITMQDMVIFEHGQRIPLRGDQVKLIFLDQLRGQTLLLADELRVTGGSDYAPRRLTTWLKAEAKTDIVSAIEKYQPLLDVKHSKLTIRDTKSRWGSCSSSKALSFSWRLVLAPPNVLDYVVAHELAHILEMNHSAKFWAHVERVCPHMNDSRNWLKTNGGQLHQIRVK</sequence>
<name>A0A2A4Z4W5_9PROT</name>
<dbReference type="Pfam" id="PF01863">
    <property type="entry name" value="YgjP-like"/>
    <property type="match status" value="1"/>
</dbReference>
<dbReference type="CDD" id="cd07344">
    <property type="entry name" value="M48_yhfN_like"/>
    <property type="match status" value="1"/>
</dbReference>
<evidence type="ECO:0000259" key="1">
    <source>
        <dbReference type="Pfam" id="PF01863"/>
    </source>
</evidence>